<dbReference type="RefSeq" id="XP_027611633.1">
    <property type="nucleotide sequence ID" value="XM_027755832.1"/>
</dbReference>
<dbReference type="AlphaFoldDB" id="A0A401GEX7"/>
<feature type="region of interest" description="Disordered" evidence="1">
    <location>
        <begin position="424"/>
        <end position="470"/>
    </location>
</feature>
<dbReference type="EMBL" id="BFAD01000003">
    <property type="protein sequence ID" value="GBE80720.1"/>
    <property type="molecule type" value="Genomic_DNA"/>
</dbReference>
<evidence type="ECO:0000313" key="3">
    <source>
        <dbReference type="Proteomes" id="UP000287166"/>
    </source>
</evidence>
<gene>
    <name evidence="2" type="ORF">SCP_0304390</name>
</gene>
<evidence type="ECO:0000256" key="1">
    <source>
        <dbReference type="SAM" id="MobiDB-lite"/>
    </source>
</evidence>
<accession>A0A401GEX7</accession>
<dbReference type="InParanoid" id="A0A401GEX7"/>
<protein>
    <submittedName>
        <fullName evidence="2">Uncharacterized protein</fullName>
    </submittedName>
</protein>
<dbReference type="Proteomes" id="UP000287166">
    <property type="component" value="Unassembled WGS sequence"/>
</dbReference>
<sequence>MSLVKFSVLVEGEVISVQMERREVVMEIYHWIRSFSVPLKNKLALLTVTQLTYFKLKEPVRNDAPLESRVAEGNLEPLDSNTRIEQFAEQFKVGFICVLVKLPPDETGIAIEQLQQNYSDLFSRLQITVAHPGRWSADDIRESGGVYVGGNQPTPREISDIETKLTRKRSYRESSSEYLRIALTYRDHFSSIFEPSLAGSVDVQNDGEFVAFCNALCCYRENSEKIAQNISSSLKASSFAVYFIHPPFFSWRPPQDPLEYKEQLSWNFPMFIATCGMAEPWRKFTPDSDFGVISRTHLCPFVISDVISQKHEQDRHRMLLEAIVAARTGSYLLKDRSQSRFFVVAVYLAASLCASRYIVTEADSGRQVHIARADFDLTDANAAVRFFGEMCNLSQLLGELAGELDELKRESLLTIQQVASKMRSLNHRRRARRSTRPSLSSNSDRSGLQEEDDLGIFHQQRSSPVGCRSH</sequence>
<reference evidence="2 3" key="1">
    <citation type="journal article" date="2018" name="Sci. Rep.">
        <title>Genome sequence of the cauliflower mushroom Sparassis crispa (Hanabiratake) and its association with beneficial usage.</title>
        <authorList>
            <person name="Kiyama R."/>
            <person name="Furutani Y."/>
            <person name="Kawaguchi K."/>
            <person name="Nakanishi T."/>
        </authorList>
    </citation>
    <scope>NUCLEOTIDE SEQUENCE [LARGE SCALE GENOMIC DNA]</scope>
</reference>
<name>A0A401GEX7_9APHY</name>
<dbReference type="GeneID" id="38777637"/>
<feature type="compositionally biased region" description="Basic residues" evidence="1">
    <location>
        <begin position="424"/>
        <end position="435"/>
    </location>
</feature>
<organism evidence="2 3">
    <name type="scientific">Sparassis crispa</name>
    <dbReference type="NCBI Taxonomy" id="139825"/>
    <lineage>
        <taxon>Eukaryota</taxon>
        <taxon>Fungi</taxon>
        <taxon>Dikarya</taxon>
        <taxon>Basidiomycota</taxon>
        <taxon>Agaricomycotina</taxon>
        <taxon>Agaricomycetes</taxon>
        <taxon>Polyporales</taxon>
        <taxon>Sparassidaceae</taxon>
        <taxon>Sparassis</taxon>
    </lineage>
</organism>
<proteinExistence type="predicted"/>
<evidence type="ECO:0000313" key="2">
    <source>
        <dbReference type="EMBL" id="GBE80720.1"/>
    </source>
</evidence>
<keyword evidence="3" id="KW-1185">Reference proteome</keyword>
<dbReference type="OrthoDB" id="2691931at2759"/>
<comment type="caution">
    <text evidence="2">The sequence shown here is derived from an EMBL/GenBank/DDBJ whole genome shotgun (WGS) entry which is preliminary data.</text>
</comment>